<feature type="region of interest" description="Disordered" evidence="1">
    <location>
        <begin position="743"/>
        <end position="782"/>
    </location>
</feature>
<protein>
    <recommendedName>
        <fullName evidence="2">TPR repeat domain-containing protein</fullName>
    </recommendedName>
</protein>
<organism evidence="3 4">
    <name type="scientific">Nocardia cerradoensis</name>
    <dbReference type="NCBI Taxonomy" id="85688"/>
    <lineage>
        <taxon>Bacteria</taxon>
        <taxon>Bacillati</taxon>
        <taxon>Actinomycetota</taxon>
        <taxon>Actinomycetes</taxon>
        <taxon>Mycobacteriales</taxon>
        <taxon>Nocardiaceae</taxon>
        <taxon>Nocardia</taxon>
    </lineage>
</organism>
<dbReference type="InterPro" id="IPR057037">
    <property type="entry name" value="TPR_rep_actino"/>
</dbReference>
<feature type="domain" description="TPR repeat" evidence="2">
    <location>
        <begin position="202"/>
        <end position="436"/>
    </location>
</feature>
<dbReference type="EMBL" id="NGAF01000002">
    <property type="protein sequence ID" value="OXR46253.1"/>
    <property type="molecule type" value="Genomic_DNA"/>
</dbReference>
<keyword evidence="4" id="KW-1185">Reference proteome</keyword>
<reference evidence="3 4" key="1">
    <citation type="submission" date="2017-07" db="EMBL/GenBank/DDBJ databases">
        <title>First draft Genome Sequence of Nocardia cerradoensis isolated from human infection.</title>
        <authorList>
            <person name="Carrasco G."/>
        </authorList>
    </citation>
    <scope>NUCLEOTIDE SEQUENCE [LARGE SCALE GENOMIC DNA]</scope>
    <source>
        <strain evidence="3 4">CNM20130759</strain>
    </source>
</reference>
<comment type="caution">
    <text evidence="3">The sequence shown here is derived from an EMBL/GenBank/DDBJ whole genome shotgun (WGS) entry which is preliminary data.</text>
</comment>
<dbReference type="AlphaFoldDB" id="A0A231HBD2"/>
<accession>A0A231HBD2</accession>
<evidence type="ECO:0000313" key="3">
    <source>
        <dbReference type="EMBL" id="OXR46253.1"/>
    </source>
</evidence>
<dbReference type="RefSeq" id="WP_094024632.1">
    <property type="nucleotide sequence ID" value="NZ_NGAF01000002.1"/>
</dbReference>
<gene>
    <name evidence="3" type="ORF">B7C42_01219</name>
</gene>
<sequence>MPTPTKTQVMSWTPGMLSVVAADAGKLRDAIDTQADTMNRTIHGLDWSGAAFQAAGDRADREKTQQRAVATAYDDLSTALQGAENDAGWLIGEIHRVVHNLPHGWSVADDFNITYHDSADKDAVDSTYATLTSLAAQLGQSMDKWAPKIAEAVNAISATAPVSAEKHVVNPADQFTAQQAQADVKAVRDGTADAATLTRLKAATDLAADQKDDLANGRNINLPQFEYLQGLSQAMNGMSGEDIANLGNKLPGTGRDTVQAAIANDLRLVSDPQVHSVGLDGRPGDSVGGMNKLPESIRHDLTSKPGDLATFNGLNALGTLMSKGDTTIQGSDINRAMVKQGAELAAFTDGHAALKDGPLPKVADNFLNDAAGDHAAVHDAIIANPNSSDSDARAAADRMNVTCGNGGKYYGSQHVIDVLQHPWSPSQHGAENMFKWIGQDASLPKGSFANNEAGQTAFGLASILGDSNNQSILNSPDNPIGSKNPALTRTLANSMSPYLGNFVDVHDYPGMNILNSAPVDSSGHLLKSPFRDSADLSKMFAVLDSDPQAARTINSAGMQWHDALEYAAGANTDHAPSLQANAGNLQQAMNAGLTTDINAHAAERSFQASQQYADRGVFADGVTSVVQTAASIGGGPVAGPVVGGIAASVDSYIKADIIPNPADPAHPLPDDKVSTELGSIRDAINSDPIRDEYLQTQGYVQEHPEAASYFDQKDGGNLVADWHNVTAGNGLNEWRDDYSRFEHDTNRHLPNDAFPAPPEDRNGPIAESDVAPRGELRPPGAK</sequence>
<evidence type="ECO:0000313" key="4">
    <source>
        <dbReference type="Proteomes" id="UP000215506"/>
    </source>
</evidence>
<name>A0A231HBD2_9NOCA</name>
<dbReference type="Pfam" id="PF23275">
    <property type="entry name" value="TPR_23"/>
    <property type="match status" value="1"/>
</dbReference>
<evidence type="ECO:0000259" key="2">
    <source>
        <dbReference type="Pfam" id="PF23275"/>
    </source>
</evidence>
<evidence type="ECO:0000256" key="1">
    <source>
        <dbReference type="SAM" id="MobiDB-lite"/>
    </source>
</evidence>
<proteinExistence type="predicted"/>
<dbReference type="Proteomes" id="UP000215506">
    <property type="component" value="Unassembled WGS sequence"/>
</dbReference>